<feature type="transmembrane region" description="Helical" evidence="2">
    <location>
        <begin position="1087"/>
        <end position="1104"/>
    </location>
</feature>
<dbReference type="RefSeq" id="XP_042919861.1">
    <property type="nucleotide sequence ID" value="XM_043066464.1"/>
</dbReference>
<accession>A0A2K3D957</accession>
<proteinExistence type="predicted"/>
<feature type="transmembrane region" description="Helical" evidence="2">
    <location>
        <begin position="939"/>
        <end position="962"/>
    </location>
</feature>
<feature type="region of interest" description="Disordered" evidence="1">
    <location>
        <begin position="772"/>
        <end position="814"/>
    </location>
</feature>
<evidence type="ECO:0008006" key="5">
    <source>
        <dbReference type="Google" id="ProtNLM"/>
    </source>
</evidence>
<dbReference type="InParanoid" id="A0A2K3D957"/>
<dbReference type="EMBL" id="CM008971">
    <property type="protein sequence ID" value="PNW77063.1"/>
    <property type="molecule type" value="Genomic_DNA"/>
</dbReference>
<name>A0A2K3D957_CHLRE</name>
<evidence type="ECO:0000313" key="4">
    <source>
        <dbReference type="Proteomes" id="UP000006906"/>
    </source>
</evidence>
<feature type="compositionally biased region" description="Basic and acidic residues" evidence="1">
    <location>
        <begin position="1287"/>
        <end position="1296"/>
    </location>
</feature>
<feature type="compositionally biased region" description="Basic and acidic residues" evidence="1">
    <location>
        <begin position="721"/>
        <end position="731"/>
    </location>
</feature>
<feature type="region of interest" description="Disordered" evidence="1">
    <location>
        <begin position="165"/>
        <end position="190"/>
    </location>
</feature>
<dbReference type="ExpressionAtlas" id="A0A2K3D957">
    <property type="expression patterns" value="baseline and differential"/>
</dbReference>
<gene>
    <name evidence="3" type="ORF">CHLRE_10g420600v5</name>
</gene>
<sequence length="1296" mass="135833">MTSRNIAHRYLEGWDVAANTADLNGGGVYVAEGRGCATYAQCYTVQLDNVNISGNAALRGRGGGVFWRDEGTFEVLSCPADETRAVNLTANLTAELVLRRRKPPAQWYGALSRRTQLELLATLGPGLAAAAAAPVREAAAYTAGGQLAPYDLAAVRGLAEKLYNSNGSSSDNGSSSSGDSGSDGSTDAGVAPQPAAVAVVRLLLNDTTWQGLPASHLPCSGWQFNRAGGGDDVASTPFYALVQPRVDFYSSNTELSLPVFLHDWLGQNCTGDQAAQPFSVTYADSPLVSGTTRMLASNGSAHFLSIKLRAREGPHNVSFYARMNDPNRLVKADQVQVYVRPCSINEFLTPGNQDECIKCKVGFYNFDVKSETCKPCPDNAECRYPGEAESAGASGDGAATTASAAAPAAGAAVAAGYLVPADGYWHSSFFSDQIIECPNPDSCTTEARSNNLTALQVQIWQSTRLLQMNDSLVEAELFGQALLADSVGRRRRRLLQDAAVNSTSAAAIAAAALPLLKGYMGAQCAEGYMGALCGECAPGWGWIDIATCTECPSQSINALYYALATLLTVASLALAIHASLRAQTHGDRLGPSEGGGSRTPSAIGRSGGSGSKARLGTLAEIISRVSAGASVSAASGTKKMPSAAAAANSFVKKSAGSWVGGSGPNATAPGAAAVAASSTSTAAGGSAEAAGGRAGTLPSVYPSAVILVVTNSADVPSGAESVRHSTARDAAPEVAAELEPERPAAPHQHQQPEALPPAPLEAAALFAGPAGWKDAADNSTAAPLRPGAAGEDVEGSSRGWAGEGPRGEAEEASAESRAELSTVMRIFIAYLQVLGLLNSINIDAPPAVNVYNGLCDQSSGYPGTLVSLDCSLPDDMSVSKATFRTLLNALAPFYAYAAVLVILVAVALVKYPVKRKRQDSRSARQGLLAYVLGSLQRQWLTSLCTVMFFFYPTVVTALLSIYDCQGVDSPAVSASNPLVAHIGLLTDSVWKQDFGATCYEGEHLALALGLGIPGLLIVGLGWPVLSALIQARKLPGMTNGIFKSFNELNEINHADYRPNYLWWESAVLVRQLALSLVVVFMASGVSVYVQLLVLMLILVVNTAIQTMLRPYRCPNVGTLALASMYILIATVYLMLYLPATGDAGRNAVGIILVVLNALTAAGCLWYITLAYWWGMLDDTGLAKMDTEQRRRMTYSEIRAHIIEHKSDEDGNQAGKPSLAKRLSDMGVAGSASVQAAAVSMVHSGERSLVALRSKMSRGKEPPTRGASYALSTPLASPRPTESPPAMEGKEKASFRR</sequence>
<dbReference type="GeneID" id="5728283"/>
<feature type="transmembrane region" description="Helical" evidence="2">
    <location>
        <begin position="1116"/>
        <end position="1135"/>
    </location>
</feature>
<dbReference type="KEGG" id="cre:CHLRE_10g420600v5"/>
<protein>
    <recommendedName>
        <fullName evidence="5">TRP C-terminal domain-containing protein</fullName>
    </recommendedName>
</protein>
<feature type="transmembrane region" description="Helical" evidence="2">
    <location>
        <begin position="893"/>
        <end position="913"/>
    </location>
</feature>
<feature type="compositionally biased region" description="Basic and acidic residues" evidence="1">
    <location>
        <begin position="805"/>
        <end position="814"/>
    </location>
</feature>
<feature type="region of interest" description="Disordered" evidence="1">
    <location>
        <begin position="585"/>
        <end position="611"/>
    </location>
</feature>
<dbReference type="OrthoDB" id="541289at2759"/>
<dbReference type="Proteomes" id="UP000006906">
    <property type="component" value="Chromosome 10"/>
</dbReference>
<feature type="region of interest" description="Disordered" evidence="1">
    <location>
        <begin position="716"/>
        <end position="754"/>
    </location>
</feature>
<dbReference type="Gramene" id="PNW77063">
    <property type="protein sequence ID" value="PNW77063"/>
    <property type="gene ID" value="CHLRE_10g420600v5"/>
</dbReference>
<dbReference type="PANTHER" id="PTHR11319">
    <property type="entry name" value="G PROTEIN-COUPLED RECEPTOR-RELATED"/>
    <property type="match status" value="1"/>
</dbReference>
<organism evidence="3 4">
    <name type="scientific">Chlamydomonas reinhardtii</name>
    <name type="common">Chlamydomonas smithii</name>
    <dbReference type="NCBI Taxonomy" id="3055"/>
    <lineage>
        <taxon>Eukaryota</taxon>
        <taxon>Viridiplantae</taxon>
        <taxon>Chlorophyta</taxon>
        <taxon>core chlorophytes</taxon>
        <taxon>Chlorophyceae</taxon>
        <taxon>CS clade</taxon>
        <taxon>Chlamydomonadales</taxon>
        <taxon>Chlamydomonadaceae</taxon>
        <taxon>Chlamydomonas</taxon>
    </lineage>
</organism>
<evidence type="ECO:0000313" key="3">
    <source>
        <dbReference type="EMBL" id="PNW77063.1"/>
    </source>
</evidence>
<feature type="transmembrane region" description="Helical" evidence="2">
    <location>
        <begin position="1147"/>
        <end position="1174"/>
    </location>
</feature>
<keyword evidence="4" id="KW-1185">Reference proteome</keyword>
<keyword evidence="2" id="KW-0812">Transmembrane</keyword>
<evidence type="ECO:0000256" key="2">
    <source>
        <dbReference type="SAM" id="Phobius"/>
    </source>
</evidence>
<evidence type="ECO:0000256" key="1">
    <source>
        <dbReference type="SAM" id="MobiDB-lite"/>
    </source>
</evidence>
<dbReference type="PANTHER" id="PTHR11319:SF35">
    <property type="entry name" value="OUTER MEMBRANE PROTEIN PMPC-RELATED"/>
    <property type="match status" value="1"/>
</dbReference>
<keyword evidence="2" id="KW-0472">Membrane</keyword>
<feature type="region of interest" description="Disordered" evidence="1">
    <location>
        <begin position="1250"/>
        <end position="1296"/>
    </location>
</feature>
<feature type="transmembrane region" description="Helical" evidence="2">
    <location>
        <begin position="1004"/>
        <end position="1029"/>
    </location>
</feature>
<reference evidence="3 4" key="1">
    <citation type="journal article" date="2007" name="Science">
        <title>The Chlamydomonas genome reveals the evolution of key animal and plant functions.</title>
        <authorList>
            <person name="Merchant S.S."/>
            <person name="Prochnik S.E."/>
            <person name="Vallon O."/>
            <person name="Harris E.H."/>
            <person name="Karpowicz S.J."/>
            <person name="Witman G.B."/>
            <person name="Terry A."/>
            <person name="Salamov A."/>
            <person name="Fritz-Laylin L.K."/>
            <person name="Marechal-Drouard L."/>
            <person name="Marshall W.F."/>
            <person name="Qu L.H."/>
            <person name="Nelson D.R."/>
            <person name="Sanderfoot A.A."/>
            <person name="Spalding M.H."/>
            <person name="Kapitonov V.V."/>
            <person name="Ren Q."/>
            <person name="Ferris P."/>
            <person name="Lindquist E."/>
            <person name="Shapiro H."/>
            <person name="Lucas S.M."/>
            <person name="Grimwood J."/>
            <person name="Schmutz J."/>
            <person name="Cardol P."/>
            <person name="Cerutti H."/>
            <person name="Chanfreau G."/>
            <person name="Chen C.L."/>
            <person name="Cognat V."/>
            <person name="Croft M.T."/>
            <person name="Dent R."/>
            <person name="Dutcher S."/>
            <person name="Fernandez E."/>
            <person name="Fukuzawa H."/>
            <person name="Gonzalez-Ballester D."/>
            <person name="Gonzalez-Halphen D."/>
            <person name="Hallmann A."/>
            <person name="Hanikenne M."/>
            <person name="Hippler M."/>
            <person name="Inwood W."/>
            <person name="Jabbari K."/>
            <person name="Kalanon M."/>
            <person name="Kuras R."/>
            <person name="Lefebvre P.A."/>
            <person name="Lemaire S.D."/>
            <person name="Lobanov A.V."/>
            <person name="Lohr M."/>
            <person name="Manuell A."/>
            <person name="Meier I."/>
            <person name="Mets L."/>
            <person name="Mittag M."/>
            <person name="Mittelmeier T."/>
            <person name="Moroney J.V."/>
            <person name="Moseley J."/>
            <person name="Napoli C."/>
            <person name="Nedelcu A.M."/>
            <person name="Niyogi K."/>
            <person name="Novoselov S.V."/>
            <person name="Paulsen I.T."/>
            <person name="Pazour G."/>
            <person name="Purton S."/>
            <person name="Ral J.P."/>
            <person name="Riano-Pachon D.M."/>
            <person name="Riekhof W."/>
            <person name="Rymarquis L."/>
            <person name="Schroda M."/>
            <person name="Stern D."/>
            <person name="Umen J."/>
            <person name="Willows R."/>
            <person name="Wilson N."/>
            <person name="Zimmer S.L."/>
            <person name="Allmer J."/>
            <person name="Balk J."/>
            <person name="Bisova K."/>
            <person name="Chen C.J."/>
            <person name="Elias M."/>
            <person name="Gendler K."/>
            <person name="Hauser C."/>
            <person name="Lamb M.R."/>
            <person name="Ledford H."/>
            <person name="Long J.C."/>
            <person name="Minagawa J."/>
            <person name="Page M.D."/>
            <person name="Pan J."/>
            <person name="Pootakham W."/>
            <person name="Roje S."/>
            <person name="Rose A."/>
            <person name="Stahlberg E."/>
            <person name="Terauchi A.M."/>
            <person name="Yang P."/>
            <person name="Ball S."/>
            <person name="Bowler C."/>
            <person name="Dieckmann C.L."/>
            <person name="Gladyshev V.N."/>
            <person name="Green P."/>
            <person name="Jorgensen R."/>
            <person name="Mayfield S."/>
            <person name="Mueller-Roeber B."/>
            <person name="Rajamani S."/>
            <person name="Sayre R.T."/>
            <person name="Brokstein P."/>
            <person name="Dubchak I."/>
            <person name="Goodstein D."/>
            <person name="Hornick L."/>
            <person name="Huang Y.W."/>
            <person name="Jhaveri J."/>
            <person name="Luo Y."/>
            <person name="Martinez D."/>
            <person name="Ngau W.C."/>
            <person name="Otillar B."/>
            <person name="Poliakov A."/>
            <person name="Porter A."/>
            <person name="Szajkowski L."/>
            <person name="Werner G."/>
            <person name="Zhou K."/>
            <person name="Grigoriev I.V."/>
            <person name="Rokhsar D.S."/>
            <person name="Grossman A.R."/>
        </authorList>
    </citation>
    <scope>NUCLEOTIDE SEQUENCE [LARGE SCALE GENOMIC DNA]</scope>
    <source>
        <strain evidence="4">CC-503</strain>
    </source>
</reference>
<keyword evidence="2" id="KW-1133">Transmembrane helix</keyword>